<dbReference type="InterPro" id="IPR017867">
    <property type="entry name" value="Tyr_phospatase_low_mol_wt"/>
</dbReference>
<proteinExistence type="inferred from homology"/>
<dbReference type="PRINTS" id="PR00719">
    <property type="entry name" value="LMWPTPASE"/>
</dbReference>
<dbReference type="EC" id="3.1.3.48" evidence="2"/>
<keyword evidence="4" id="KW-0904">Protein phosphatase</keyword>
<reference evidence="7 8" key="1">
    <citation type="submission" date="2024-03" db="EMBL/GenBank/DDBJ databases">
        <title>Two novel Raoultella species associated with bleeding cankers of broadleaf hosts, Raoultella scottia sp. nov. and Raoultella lignicola sp. nov.</title>
        <authorList>
            <person name="Brady C.L."/>
        </authorList>
    </citation>
    <scope>NUCLEOTIDE SEQUENCE [LARGE SCALE GENOMIC DNA]</scope>
    <source>
        <strain evidence="7 8">BAC 10a-01-01</strain>
    </source>
</reference>
<dbReference type="CDD" id="cd16343">
    <property type="entry name" value="LMWPTP"/>
    <property type="match status" value="1"/>
</dbReference>
<comment type="similarity">
    <text evidence="1">Belongs to the low molecular weight phosphotyrosine protein phosphatase family.</text>
</comment>
<keyword evidence="8" id="KW-1185">Reference proteome</keyword>
<accession>A0ABU8Z6A1</accession>
<dbReference type="InterPro" id="IPR050438">
    <property type="entry name" value="LMW_PTPase"/>
</dbReference>
<dbReference type="SMART" id="SM00226">
    <property type="entry name" value="LMWPc"/>
    <property type="match status" value="1"/>
</dbReference>
<dbReference type="RefSeq" id="WP_331834672.1">
    <property type="nucleotide sequence ID" value="NZ_JARXNH020000054.1"/>
</dbReference>
<name>A0ABU8Z6A1_9ENTR</name>
<protein>
    <recommendedName>
        <fullName evidence="2">protein-tyrosine-phosphatase</fullName>
        <ecNumber evidence="2">3.1.3.48</ecNumber>
    </recommendedName>
</protein>
<evidence type="ECO:0000259" key="6">
    <source>
        <dbReference type="SMART" id="SM00226"/>
    </source>
</evidence>
<feature type="domain" description="Phosphotyrosine protein phosphatase I" evidence="6">
    <location>
        <begin position="3"/>
        <end position="141"/>
    </location>
</feature>
<evidence type="ECO:0000256" key="1">
    <source>
        <dbReference type="ARBA" id="ARBA00011063"/>
    </source>
</evidence>
<dbReference type="Pfam" id="PF01451">
    <property type="entry name" value="LMWPc"/>
    <property type="match status" value="1"/>
</dbReference>
<sequence length="144" mass="16193">MFDSILVVCMGNICRSPTGEAMLQRVFPYKRVDSAGITALVGKKADQMAISVARKHGLDIDSHIAKQFTASMAVNYELILVMEKEHISRLTAIAPESRGKIMLFGHWLNGVDIPDPYKKSRDAFEYVYNLIESSTNQWAEKINK</sequence>
<dbReference type="Gene3D" id="3.40.50.2300">
    <property type="match status" value="1"/>
</dbReference>
<evidence type="ECO:0000256" key="5">
    <source>
        <dbReference type="ARBA" id="ARBA00051722"/>
    </source>
</evidence>
<dbReference type="EMBL" id="JARXNH020000054">
    <property type="protein sequence ID" value="MEK0248791.1"/>
    <property type="molecule type" value="Genomic_DNA"/>
</dbReference>
<dbReference type="InterPro" id="IPR023485">
    <property type="entry name" value="Ptyr_pPase"/>
</dbReference>
<evidence type="ECO:0000313" key="7">
    <source>
        <dbReference type="EMBL" id="MEK0248791.1"/>
    </source>
</evidence>
<evidence type="ECO:0000256" key="3">
    <source>
        <dbReference type="ARBA" id="ARBA00022801"/>
    </source>
</evidence>
<dbReference type="InterPro" id="IPR036196">
    <property type="entry name" value="Ptyr_pPase_sf"/>
</dbReference>
<organism evidence="7 8">
    <name type="scientific">Raoultella scottii</name>
    <dbReference type="NCBI Taxonomy" id="3040937"/>
    <lineage>
        <taxon>Bacteria</taxon>
        <taxon>Pseudomonadati</taxon>
        <taxon>Pseudomonadota</taxon>
        <taxon>Gammaproteobacteria</taxon>
        <taxon>Enterobacterales</taxon>
        <taxon>Enterobacteriaceae</taxon>
        <taxon>Klebsiella/Raoultella group</taxon>
        <taxon>Raoultella</taxon>
    </lineage>
</organism>
<evidence type="ECO:0000256" key="2">
    <source>
        <dbReference type="ARBA" id="ARBA00013064"/>
    </source>
</evidence>
<comment type="catalytic activity">
    <reaction evidence="5">
        <text>O-phospho-L-tyrosyl-[protein] + H2O = L-tyrosyl-[protein] + phosphate</text>
        <dbReference type="Rhea" id="RHEA:10684"/>
        <dbReference type="Rhea" id="RHEA-COMP:10136"/>
        <dbReference type="Rhea" id="RHEA-COMP:20101"/>
        <dbReference type="ChEBI" id="CHEBI:15377"/>
        <dbReference type="ChEBI" id="CHEBI:43474"/>
        <dbReference type="ChEBI" id="CHEBI:46858"/>
        <dbReference type="ChEBI" id="CHEBI:61978"/>
        <dbReference type="EC" id="3.1.3.48"/>
    </reaction>
</comment>
<dbReference type="SUPFAM" id="SSF52788">
    <property type="entry name" value="Phosphotyrosine protein phosphatases I"/>
    <property type="match status" value="1"/>
</dbReference>
<comment type="caution">
    <text evidence="7">The sequence shown here is derived from an EMBL/GenBank/DDBJ whole genome shotgun (WGS) entry which is preliminary data.</text>
</comment>
<dbReference type="PANTHER" id="PTHR11717:SF31">
    <property type="entry name" value="LOW MOLECULAR WEIGHT PROTEIN-TYROSINE-PHOSPHATASE ETP-RELATED"/>
    <property type="match status" value="1"/>
</dbReference>
<evidence type="ECO:0000256" key="4">
    <source>
        <dbReference type="ARBA" id="ARBA00022912"/>
    </source>
</evidence>
<evidence type="ECO:0000313" key="8">
    <source>
        <dbReference type="Proteomes" id="UP001334005"/>
    </source>
</evidence>
<dbReference type="Proteomes" id="UP001334005">
    <property type="component" value="Unassembled WGS sequence"/>
</dbReference>
<dbReference type="PANTHER" id="PTHR11717">
    <property type="entry name" value="LOW MOLECULAR WEIGHT PROTEIN TYROSINE PHOSPHATASE"/>
    <property type="match status" value="1"/>
</dbReference>
<keyword evidence="3" id="KW-0378">Hydrolase</keyword>
<gene>
    <name evidence="7" type="ORF">QFI66_011825</name>
</gene>